<proteinExistence type="predicted"/>
<dbReference type="PANTHER" id="PTHR43415">
    <property type="entry name" value="SPERMIDINE N(1)-ACETYLTRANSFERASE"/>
    <property type="match status" value="1"/>
</dbReference>
<dbReference type="InterPro" id="IPR016181">
    <property type="entry name" value="Acyl_CoA_acyltransferase"/>
</dbReference>
<dbReference type="PROSITE" id="PS51186">
    <property type="entry name" value="GNAT"/>
    <property type="match status" value="1"/>
</dbReference>
<evidence type="ECO:0000259" key="1">
    <source>
        <dbReference type="PROSITE" id="PS51186"/>
    </source>
</evidence>
<dbReference type="EMBL" id="CP023702">
    <property type="protein sequence ID" value="QEU76746.1"/>
    <property type="molecule type" value="Genomic_DNA"/>
</dbReference>
<evidence type="ECO:0000313" key="3">
    <source>
        <dbReference type="Proteomes" id="UP000326178"/>
    </source>
</evidence>
<gene>
    <name evidence="2" type="ORF">CP967_24880</name>
</gene>
<feature type="domain" description="N-acetyltransferase" evidence="1">
    <location>
        <begin position="1"/>
        <end position="160"/>
    </location>
</feature>
<dbReference type="Pfam" id="PF13302">
    <property type="entry name" value="Acetyltransf_3"/>
    <property type="match status" value="1"/>
</dbReference>
<dbReference type="Gene3D" id="3.40.630.30">
    <property type="match status" value="1"/>
</dbReference>
<organism evidence="2 3">
    <name type="scientific">Streptomyces nitrosporeus</name>
    <dbReference type="NCBI Taxonomy" id="28894"/>
    <lineage>
        <taxon>Bacteria</taxon>
        <taxon>Bacillati</taxon>
        <taxon>Actinomycetota</taxon>
        <taxon>Actinomycetes</taxon>
        <taxon>Kitasatosporales</taxon>
        <taxon>Streptomycetaceae</taxon>
        <taxon>Streptomyces</taxon>
    </lineage>
</organism>
<dbReference type="SUPFAM" id="SSF55729">
    <property type="entry name" value="Acyl-CoA N-acyltransferases (Nat)"/>
    <property type="match status" value="1"/>
</dbReference>
<evidence type="ECO:0000313" key="2">
    <source>
        <dbReference type="EMBL" id="QEU76746.1"/>
    </source>
</evidence>
<dbReference type="GO" id="GO:0016747">
    <property type="term" value="F:acyltransferase activity, transferring groups other than amino-acyl groups"/>
    <property type="evidence" value="ECO:0007669"/>
    <property type="project" value="InterPro"/>
</dbReference>
<keyword evidence="3" id="KW-1185">Reference proteome</keyword>
<accession>A0A5J6FL02</accession>
<name>A0A5J6FL02_9ACTN</name>
<sequence>MDEDDTEAHWRWKHDPDVMRWMDNGYPMTLAQFRAYKAEFPAASYAQIVFGIETLADERLIGLVRLTTDGPEAGGAELDIYIGEKDCWGKGYGTEATRLMCRYGFDTMRLHRVMLWVADANTAAIRAYRKAGFTEEGRARDTVRDGGVWHDSILMGMLEGELR</sequence>
<protein>
    <submittedName>
        <fullName evidence="2">N-acetyltransferase</fullName>
    </submittedName>
</protein>
<dbReference type="OrthoDB" id="9814648at2"/>
<dbReference type="AlphaFoldDB" id="A0A5J6FL02"/>
<dbReference type="KEGG" id="snk:CP967_24880"/>
<dbReference type="Proteomes" id="UP000326178">
    <property type="component" value="Chromosome"/>
</dbReference>
<keyword evidence="2" id="KW-0808">Transferase</keyword>
<reference evidence="2 3" key="1">
    <citation type="submission" date="2017-09" db="EMBL/GenBank/DDBJ databases">
        <authorList>
            <person name="Lee N."/>
            <person name="Cho B.-K."/>
        </authorList>
    </citation>
    <scope>NUCLEOTIDE SEQUENCE [LARGE SCALE GENOMIC DNA]</scope>
    <source>
        <strain evidence="2 3">ATCC 12769</strain>
    </source>
</reference>
<dbReference type="InterPro" id="IPR000182">
    <property type="entry name" value="GNAT_dom"/>
</dbReference>
<dbReference type="PANTHER" id="PTHR43415:SF3">
    <property type="entry name" value="GNAT-FAMILY ACETYLTRANSFERASE"/>
    <property type="match status" value="1"/>
</dbReference>